<keyword evidence="7 13" id="KW-0863">Zinc-finger</keyword>
<accession>A0ABD3I0M1</accession>
<organism evidence="16 17">
    <name type="scientific">Riccia sorocarpa</name>
    <dbReference type="NCBI Taxonomy" id="122646"/>
    <lineage>
        <taxon>Eukaryota</taxon>
        <taxon>Viridiplantae</taxon>
        <taxon>Streptophyta</taxon>
        <taxon>Embryophyta</taxon>
        <taxon>Marchantiophyta</taxon>
        <taxon>Marchantiopsida</taxon>
        <taxon>Marchantiidae</taxon>
        <taxon>Marchantiales</taxon>
        <taxon>Ricciaceae</taxon>
        <taxon>Riccia</taxon>
    </lineage>
</organism>
<evidence type="ECO:0000256" key="6">
    <source>
        <dbReference type="ARBA" id="ARBA00022763"/>
    </source>
</evidence>
<keyword evidence="5" id="KW-0479">Metal-binding</keyword>
<keyword evidence="8" id="KW-0378">Hydrolase</keyword>
<evidence type="ECO:0000256" key="2">
    <source>
        <dbReference type="ARBA" id="ARBA00001946"/>
    </source>
</evidence>
<dbReference type="InterPro" id="IPR051547">
    <property type="entry name" value="TDP2-like"/>
</dbReference>
<protein>
    <recommendedName>
        <fullName evidence="15">RanBP2-type domain-containing protein</fullName>
    </recommendedName>
</protein>
<dbReference type="CDD" id="cd09080">
    <property type="entry name" value="TDP2"/>
    <property type="match status" value="1"/>
</dbReference>
<feature type="compositionally biased region" description="Basic and acidic residues" evidence="14">
    <location>
        <begin position="150"/>
        <end position="160"/>
    </location>
</feature>
<dbReference type="SUPFAM" id="SSF90209">
    <property type="entry name" value="Ran binding protein zinc finger-like"/>
    <property type="match status" value="2"/>
</dbReference>
<evidence type="ECO:0000256" key="1">
    <source>
        <dbReference type="ARBA" id="ARBA00001936"/>
    </source>
</evidence>
<dbReference type="Pfam" id="PF00641">
    <property type="entry name" value="Zn_ribbon_RanBP"/>
    <property type="match status" value="1"/>
</dbReference>
<evidence type="ECO:0000256" key="5">
    <source>
        <dbReference type="ARBA" id="ARBA00022723"/>
    </source>
</evidence>
<dbReference type="InterPro" id="IPR036443">
    <property type="entry name" value="Znf_RanBP2_sf"/>
</dbReference>
<evidence type="ECO:0000256" key="7">
    <source>
        <dbReference type="ARBA" id="ARBA00022771"/>
    </source>
</evidence>
<keyword evidence="12" id="KW-0539">Nucleus</keyword>
<comment type="cofactor">
    <cofactor evidence="1">
        <name>Mn(2+)</name>
        <dbReference type="ChEBI" id="CHEBI:29035"/>
    </cofactor>
</comment>
<evidence type="ECO:0000256" key="11">
    <source>
        <dbReference type="ARBA" id="ARBA00023204"/>
    </source>
</evidence>
<evidence type="ECO:0000259" key="15">
    <source>
        <dbReference type="PROSITE" id="PS50199"/>
    </source>
</evidence>
<dbReference type="EMBL" id="JBJQOH010000002">
    <property type="protein sequence ID" value="KAL3696801.1"/>
    <property type="molecule type" value="Genomic_DNA"/>
</dbReference>
<dbReference type="InterPro" id="IPR005135">
    <property type="entry name" value="Endo/exonuclease/phosphatase"/>
</dbReference>
<dbReference type="InterPro" id="IPR036691">
    <property type="entry name" value="Endo/exonu/phosph_ase_sf"/>
</dbReference>
<sequence>MFLVKCGVFIKCRFPVPCCNVKPRSAAYWHLEFGRQIKSRLSRQNWSQAHVRSPLLTLGTSVGTGQTDSSLVSPYREPRYCGLPTTMTWGCPRCTYLNQGKVSVCGICSFDNPEAVVDSGPEWACPSCTYLNPFVESACDMCNTPRPALEELEKKERGENGPRQSGKFRPLRTTQRDKVDKEELQEAATNSSAVTNDLHSSVKPLDVISRKRKATDDEDGSKVSDMEGCTQSRHTNAAAQGEMSNNLLGELHLERVARLHNLMKSSQQNCAEASGLASDTSRQKNQQENVAPSFASSTNNIVILSYNVWFREDLELQSRMNAIGNLILQHQPHVICFQEVTANIYNVFQKSNWWRLYQCSVPPAQSSKRAYFCMQMSRLPVLNFHRNPFNNSIMGRELCMADLDDGRGGQLVVATTHLESPCPAPPTWNQMYTKERVTQANEALRLMKDLPNVVFGGDMNWDDKSDGAPPLPKAWFDPWLKLHPNEPGLTYDSKANLMLTGSRLQKRLDRFFCHLNNFKVESLEMVGTHAIPGLTYLKERKVKKEVQMQTLPVYPSDHFGLLLKLQRNES</sequence>
<dbReference type="SMART" id="SM00547">
    <property type="entry name" value="ZnF_RBZ"/>
    <property type="match status" value="2"/>
</dbReference>
<dbReference type="PANTHER" id="PTHR15822">
    <property type="entry name" value="TRAF AND TNF RECEPTOR-ASSOCIATED PROTEIN"/>
    <property type="match status" value="1"/>
</dbReference>
<feature type="compositionally biased region" description="Basic and acidic residues" evidence="14">
    <location>
        <begin position="174"/>
        <end position="184"/>
    </location>
</feature>
<dbReference type="PANTHER" id="PTHR15822:SF4">
    <property type="entry name" value="TYROSYL-DNA PHOSPHODIESTERASE 2"/>
    <property type="match status" value="1"/>
</dbReference>
<evidence type="ECO:0000256" key="9">
    <source>
        <dbReference type="ARBA" id="ARBA00022833"/>
    </source>
</evidence>
<reference evidence="16 17" key="1">
    <citation type="submission" date="2024-09" db="EMBL/GenBank/DDBJ databases">
        <title>Chromosome-scale assembly of Riccia sorocarpa.</title>
        <authorList>
            <person name="Paukszto L."/>
        </authorList>
    </citation>
    <scope>NUCLEOTIDE SEQUENCE [LARGE SCALE GENOMIC DNA]</scope>
    <source>
        <strain evidence="16">LP-2024</strain>
        <tissue evidence="16">Aerial parts of the thallus</tissue>
    </source>
</reference>
<keyword evidence="11" id="KW-0234">DNA repair</keyword>
<dbReference type="AlphaFoldDB" id="A0ABD3I0M1"/>
<name>A0ABD3I0M1_9MARC</name>
<gene>
    <name evidence="16" type="ORF">R1sor_010877</name>
</gene>
<dbReference type="FunFam" id="3.60.10.10:FF:000058">
    <property type="entry name" value="Tyrosyl-DNA phosphodiesterase 2"/>
    <property type="match status" value="1"/>
</dbReference>
<comment type="subcellular location">
    <subcellularLocation>
        <location evidence="3">Nucleus</location>
        <location evidence="3">PML body</location>
    </subcellularLocation>
</comment>
<feature type="region of interest" description="Disordered" evidence="14">
    <location>
        <begin position="150"/>
        <end position="231"/>
    </location>
</feature>
<evidence type="ECO:0000256" key="14">
    <source>
        <dbReference type="SAM" id="MobiDB-lite"/>
    </source>
</evidence>
<feature type="compositionally biased region" description="Polar residues" evidence="14">
    <location>
        <begin position="187"/>
        <end position="199"/>
    </location>
</feature>
<dbReference type="Gene3D" id="3.60.10.10">
    <property type="entry name" value="Endonuclease/exonuclease/phosphatase"/>
    <property type="match status" value="1"/>
</dbReference>
<keyword evidence="17" id="KW-1185">Reference proteome</keyword>
<keyword evidence="6" id="KW-0227">DNA damage</keyword>
<evidence type="ECO:0000256" key="4">
    <source>
        <dbReference type="ARBA" id="ARBA00022722"/>
    </source>
</evidence>
<evidence type="ECO:0000256" key="8">
    <source>
        <dbReference type="ARBA" id="ARBA00022801"/>
    </source>
</evidence>
<dbReference type="GO" id="GO:0008270">
    <property type="term" value="F:zinc ion binding"/>
    <property type="evidence" value="ECO:0007669"/>
    <property type="project" value="UniProtKB-KW"/>
</dbReference>
<feature type="domain" description="RanBP2-type" evidence="15">
    <location>
        <begin position="118"/>
        <end position="148"/>
    </location>
</feature>
<comment type="caution">
    <text evidence="16">The sequence shown here is derived from an EMBL/GenBank/DDBJ whole genome shotgun (WGS) entry which is preliminary data.</text>
</comment>
<dbReference type="GO" id="GO:0006281">
    <property type="term" value="P:DNA repair"/>
    <property type="evidence" value="ECO:0007669"/>
    <property type="project" value="UniProtKB-KW"/>
</dbReference>
<evidence type="ECO:0000256" key="13">
    <source>
        <dbReference type="PROSITE-ProRule" id="PRU00322"/>
    </source>
</evidence>
<evidence type="ECO:0000256" key="12">
    <source>
        <dbReference type="ARBA" id="ARBA00023242"/>
    </source>
</evidence>
<dbReference type="GO" id="GO:0004518">
    <property type="term" value="F:nuclease activity"/>
    <property type="evidence" value="ECO:0007669"/>
    <property type="project" value="UniProtKB-KW"/>
</dbReference>
<dbReference type="PROSITE" id="PS50199">
    <property type="entry name" value="ZF_RANBP2_2"/>
    <property type="match status" value="1"/>
</dbReference>
<keyword evidence="4" id="KW-0540">Nuclease</keyword>
<dbReference type="Gene3D" id="2.30.30.380">
    <property type="entry name" value="Zn-finger domain of Sec23/24"/>
    <property type="match status" value="2"/>
</dbReference>
<dbReference type="Proteomes" id="UP001633002">
    <property type="component" value="Unassembled WGS sequence"/>
</dbReference>
<keyword evidence="9" id="KW-0862">Zinc</keyword>
<dbReference type="SUPFAM" id="SSF56219">
    <property type="entry name" value="DNase I-like"/>
    <property type="match status" value="1"/>
</dbReference>
<dbReference type="InterPro" id="IPR001876">
    <property type="entry name" value="Znf_RanBP2"/>
</dbReference>
<keyword evidence="10" id="KW-0460">Magnesium</keyword>
<evidence type="ECO:0000313" key="16">
    <source>
        <dbReference type="EMBL" id="KAL3696801.1"/>
    </source>
</evidence>
<feature type="region of interest" description="Disordered" evidence="14">
    <location>
        <begin position="270"/>
        <end position="292"/>
    </location>
</feature>
<proteinExistence type="predicted"/>
<evidence type="ECO:0000256" key="3">
    <source>
        <dbReference type="ARBA" id="ARBA00004322"/>
    </source>
</evidence>
<dbReference type="GO" id="GO:0016787">
    <property type="term" value="F:hydrolase activity"/>
    <property type="evidence" value="ECO:0007669"/>
    <property type="project" value="UniProtKB-KW"/>
</dbReference>
<dbReference type="Pfam" id="PF03372">
    <property type="entry name" value="Exo_endo_phos"/>
    <property type="match status" value="1"/>
</dbReference>
<dbReference type="PROSITE" id="PS01358">
    <property type="entry name" value="ZF_RANBP2_1"/>
    <property type="match status" value="1"/>
</dbReference>
<evidence type="ECO:0000313" key="17">
    <source>
        <dbReference type="Proteomes" id="UP001633002"/>
    </source>
</evidence>
<comment type="cofactor">
    <cofactor evidence="2">
        <name>Mg(2+)</name>
        <dbReference type="ChEBI" id="CHEBI:18420"/>
    </cofactor>
</comment>
<evidence type="ECO:0000256" key="10">
    <source>
        <dbReference type="ARBA" id="ARBA00022842"/>
    </source>
</evidence>